<sequence length="445" mass="51749">MSSEEEFHTAQSDEEIADSQDSDPITGSPTKKNQIINFEDDKFLDSSSDLSSSNETDLDSDLELAVLKPKSKKFRPNDADYRSKSDVDTKNEFITVKQFDLGGSFDSTINEQHSKLQRASSLLKISPGRGKQAIQTTSKQEVDTIRKKLFECVKNKNVTDNIVEIIASEHISDRYKDWFFITANCNNDNSYFPTHYSNINDLMRSFGVEEGKLEANMRFHDDDISQFDSFAWILPIEEMIARFDSFLKKNSLSPENFAHVVKIFICFILDRNVFCSNEFLLKNWCNRVYFRLILKKFLDNDNNAFIKIYNSLFDLQKKRYFLLYRLTRLLPHLKNFFVYSMFKHDVNEIINEFNNLFDSKRYTKNFYYFLLFVYGSDRLPYGVTRATTYFKDCISDMSNNSAGEVELSLLNGLLNMFIKFNTGETKNGNAGRNCEANADMSYDFI</sequence>
<dbReference type="RefSeq" id="XP_003955582.1">
    <property type="nucleotide sequence ID" value="XM_003955533.1"/>
</dbReference>
<dbReference type="GeneID" id="13882671"/>
<dbReference type="eggNOG" id="KOG4599">
    <property type="taxonomic scope" value="Eukaryota"/>
</dbReference>
<dbReference type="Proteomes" id="UP000005220">
    <property type="component" value="Chromosome 2"/>
</dbReference>
<evidence type="ECO:0000313" key="2">
    <source>
        <dbReference type="EMBL" id="CCF56447.1"/>
    </source>
</evidence>
<gene>
    <name evidence="2" type="primary">KAFR0B01480</name>
    <name evidence="2" type="ORF">KAFR_0B01480</name>
</gene>
<dbReference type="EMBL" id="HE650822">
    <property type="protein sequence ID" value="CCF56447.1"/>
    <property type="molecule type" value="Genomic_DNA"/>
</dbReference>
<dbReference type="STRING" id="1071382.H2APZ7"/>
<keyword evidence="3" id="KW-1185">Reference proteome</keyword>
<proteinExistence type="predicted"/>
<feature type="compositionally biased region" description="Polar residues" evidence="1">
    <location>
        <begin position="22"/>
        <end position="36"/>
    </location>
</feature>
<feature type="compositionally biased region" description="Acidic residues" evidence="1">
    <location>
        <begin position="12"/>
        <end position="21"/>
    </location>
</feature>
<dbReference type="FunCoup" id="H2APZ7">
    <property type="interactions" value="45"/>
</dbReference>
<dbReference type="KEGG" id="kaf:KAFR_0B01480"/>
<dbReference type="InParanoid" id="H2APZ7"/>
<dbReference type="OrthoDB" id="4066051at2759"/>
<accession>H2APZ7</accession>
<feature type="region of interest" description="Disordered" evidence="1">
    <location>
        <begin position="1"/>
        <end position="38"/>
    </location>
</feature>
<dbReference type="AlphaFoldDB" id="H2APZ7"/>
<name>H2APZ7_KAZAF</name>
<reference evidence="2 3" key="1">
    <citation type="journal article" date="2011" name="Proc. Natl. Acad. Sci. U.S.A.">
        <title>Evolutionary erosion of yeast sex chromosomes by mating-type switching accidents.</title>
        <authorList>
            <person name="Gordon J.L."/>
            <person name="Armisen D."/>
            <person name="Proux-Wera E."/>
            <person name="Oheigeartaigh S.S."/>
            <person name="Byrne K.P."/>
            <person name="Wolfe K.H."/>
        </authorList>
    </citation>
    <scope>NUCLEOTIDE SEQUENCE [LARGE SCALE GENOMIC DNA]</scope>
    <source>
        <strain evidence="3">ATCC 22294 / BCRC 22015 / CBS 2517 / CECT 1963 / NBRC 1671 / NRRL Y-8276</strain>
    </source>
</reference>
<protein>
    <submittedName>
        <fullName evidence="2">Uncharacterized protein</fullName>
    </submittedName>
</protein>
<organism evidence="2 3">
    <name type="scientific">Kazachstania africana (strain ATCC 22294 / BCRC 22015 / CBS 2517 / CECT 1963 / NBRC 1671 / NRRL Y-8276)</name>
    <name type="common">Yeast</name>
    <name type="synonym">Kluyveromyces africanus</name>
    <dbReference type="NCBI Taxonomy" id="1071382"/>
    <lineage>
        <taxon>Eukaryota</taxon>
        <taxon>Fungi</taxon>
        <taxon>Dikarya</taxon>
        <taxon>Ascomycota</taxon>
        <taxon>Saccharomycotina</taxon>
        <taxon>Saccharomycetes</taxon>
        <taxon>Saccharomycetales</taxon>
        <taxon>Saccharomycetaceae</taxon>
        <taxon>Kazachstania</taxon>
    </lineage>
</organism>
<evidence type="ECO:0000313" key="3">
    <source>
        <dbReference type="Proteomes" id="UP000005220"/>
    </source>
</evidence>
<evidence type="ECO:0000256" key="1">
    <source>
        <dbReference type="SAM" id="MobiDB-lite"/>
    </source>
</evidence>
<dbReference type="HOGENOM" id="CLU_051886_0_0_1"/>